<dbReference type="Gene3D" id="3.30.497.10">
    <property type="entry name" value="Antithrombin, subunit I, domain 2"/>
    <property type="match status" value="1"/>
</dbReference>
<dbReference type="GO" id="GO:0004867">
    <property type="term" value="F:serine-type endopeptidase inhibitor activity"/>
    <property type="evidence" value="ECO:0007669"/>
    <property type="project" value="InterPro"/>
</dbReference>
<evidence type="ECO:0000313" key="3">
    <source>
        <dbReference type="EMBL" id="MBC8600370.1"/>
    </source>
</evidence>
<evidence type="ECO:0000259" key="2">
    <source>
        <dbReference type="SMART" id="SM00093"/>
    </source>
</evidence>
<dbReference type="SUPFAM" id="SSF56574">
    <property type="entry name" value="Serpins"/>
    <property type="match status" value="1"/>
</dbReference>
<dbReference type="Gene3D" id="2.10.310.10">
    <property type="entry name" value="Serpins superfamily"/>
    <property type="match status" value="1"/>
</dbReference>
<evidence type="ECO:0000256" key="1">
    <source>
        <dbReference type="RuleBase" id="RU000411"/>
    </source>
</evidence>
<dbReference type="PANTHER" id="PTHR11461">
    <property type="entry name" value="SERINE PROTEASE INHIBITOR, SERPIN"/>
    <property type="match status" value="1"/>
</dbReference>
<dbReference type="AlphaFoldDB" id="A0A3D8HJ46"/>
<dbReference type="InterPro" id="IPR036186">
    <property type="entry name" value="Serpin_sf"/>
</dbReference>
<comment type="caution">
    <text evidence="4">The sequence shown here is derived from an EMBL/GenBank/DDBJ whole genome shotgun (WGS) entry which is preliminary data.</text>
</comment>
<dbReference type="InterPro" id="IPR023796">
    <property type="entry name" value="Serpin_dom"/>
</dbReference>
<dbReference type="InterPro" id="IPR000215">
    <property type="entry name" value="Serpin_fam"/>
</dbReference>
<name>A0A3D8HJ46_9BACT</name>
<dbReference type="EMBL" id="QREV01000002">
    <property type="protein sequence ID" value="RDU50999.1"/>
    <property type="molecule type" value="Genomic_DNA"/>
</dbReference>
<accession>A0A3D8HJ46</accession>
<dbReference type="FunFam" id="2.10.310.10:FF:000001">
    <property type="entry name" value="Serpin family A member 1"/>
    <property type="match status" value="1"/>
</dbReference>
<dbReference type="RefSeq" id="WP_115497909.1">
    <property type="nucleotide sequence ID" value="NZ_JACRTI010000002.1"/>
</dbReference>
<dbReference type="InterPro" id="IPR042185">
    <property type="entry name" value="Serpin_sf_2"/>
</dbReference>
<feature type="domain" description="Serpin" evidence="2">
    <location>
        <begin position="52"/>
        <end position="414"/>
    </location>
</feature>
<dbReference type="GO" id="GO:0005615">
    <property type="term" value="C:extracellular space"/>
    <property type="evidence" value="ECO:0007669"/>
    <property type="project" value="InterPro"/>
</dbReference>
<protein>
    <submittedName>
        <fullName evidence="4">Serpin family protein</fullName>
    </submittedName>
</protein>
<reference evidence="3 6" key="2">
    <citation type="submission" date="2020-08" db="EMBL/GenBank/DDBJ databases">
        <title>Genome public.</title>
        <authorList>
            <person name="Liu C."/>
            <person name="Sun Q."/>
        </authorList>
    </citation>
    <scope>NUCLEOTIDE SEQUENCE [LARGE SCALE GENOMIC DNA]</scope>
    <source>
        <strain evidence="3 6">426_9</strain>
    </source>
</reference>
<dbReference type="PROSITE" id="PS51257">
    <property type="entry name" value="PROKAR_LIPOPROTEIN"/>
    <property type="match status" value="1"/>
</dbReference>
<reference evidence="4 5" key="1">
    <citation type="submission" date="2018-07" db="EMBL/GenBank/DDBJ databases">
        <title>Parabacteroides acidifaciens nov. sp., isolated from human feces.</title>
        <authorList>
            <person name="Wang Y.J."/>
        </authorList>
    </citation>
    <scope>NUCLEOTIDE SEQUENCE [LARGE SCALE GENOMIC DNA]</scope>
    <source>
        <strain evidence="4 5">426-9</strain>
    </source>
</reference>
<comment type="similarity">
    <text evidence="1">Belongs to the serpin family.</text>
</comment>
<dbReference type="Pfam" id="PF00079">
    <property type="entry name" value="Serpin"/>
    <property type="match status" value="1"/>
</dbReference>
<dbReference type="CDD" id="cd19588">
    <property type="entry name" value="serpin_miropin-like"/>
    <property type="match status" value="1"/>
</dbReference>
<dbReference type="EMBL" id="JACRTI010000002">
    <property type="protein sequence ID" value="MBC8600370.1"/>
    <property type="molecule type" value="Genomic_DNA"/>
</dbReference>
<gene>
    <name evidence="4" type="ORF">DWU89_01400</name>
    <name evidence="3" type="ORF">H8784_01385</name>
</gene>
<dbReference type="Gene3D" id="2.30.39.10">
    <property type="entry name" value="Alpha-1-antitrypsin, domain 1"/>
    <property type="match status" value="1"/>
</dbReference>
<evidence type="ECO:0000313" key="4">
    <source>
        <dbReference type="EMBL" id="RDU50999.1"/>
    </source>
</evidence>
<keyword evidence="6" id="KW-1185">Reference proteome</keyword>
<evidence type="ECO:0000313" key="6">
    <source>
        <dbReference type="Proteomes" id="UP000629596"/>
    </source>
</evidence>
<sequence>MKTNLIPFILLIALFAGCSDNEDSPNIPKERVDIELTAEERQVNDQVQDFAFDFIRAFAQEREKKEPEIKNYAISPLSLSFVLGMVLNGADGETYKQMQEVLGFGGMDNESINRYMQTMRIALPDLDNTTTFLNANSIWMAKGWNFLPDFKQMNQTYYDALLKADEDFDQKSADAINGWCKEKTKGMIPEFVEVDEISSLKVLLLNALYFKGKWKYPFEPSETQMQVFVRKDGSPIRVPMMKMHKVLACVSTDDAIIVSLPYGNGAFNMQLLLPADRTVPIEELLGNLTSEQWNEWKAQEMGYSVTFALPKFDIDYEDGKLHNVLKVLGIGDAFTSKADFSKMCNAGLYISWVKQRSVIHVDENGTEASVVTGVGGATDDMPPALQVDFNRPFAFFITEVSTNTIIFVGKVGDPIVK</sequence>
<dbReference type="Proteomes" id="UP000256321">
    <property type="component" value="Unassembled WGS sequence"/>
</dbReference>
<evidence type="ECO:0000313" key="5">
    <source>
        <dbReference type="Proteomes" id="UP000256321"/>
    </source>
</evidence>
<organism evidence="4 5">
    <name type="scientific">Parabacteroides acidifaciens</name>
    <dbReference type="NCBI Taxonomy" id="2290935"/>
    <lineage>
        <taxon>Bacteria</taxon>
        <taxon>Pseudomonadati</taxon>
        <taxon>Bacteroidota</taxon>
        <taxon>Bacteroidia</taxon>
        <taxon>Bacteroidales</taxon>
        <taxon>Tannerellaceae</taxon>
        <taxon>Parabacteroides</taxon>
    </lineage>
</organism>
<dbReference type="Proteomes" id="UP000629596">
    <property type="component" value="Unassembled WGS sequence"/>
</dbReference>
<proteinExistence type="inferred from homology"/>
<dbReference type="SMART" id="SM00093">
    <property type="entry name" value="SERPIN"/>
    <property type="match status" value="1"/>
</dbReference>
<dbReference type="InterPro" id="IPR042178">
    <property type="entry name" value="Serpin_sf_1"/>
</dbReference>
<dbReference type="PANTHER" id="PTHR11461:SF211">
    <property type="entry name" value="GH10112P-RELATED"/>
    <property type="match status" value="1"/>
</dbReference>